<name>T1EB69_ANOAQ</name>
<sequence>YNQQHQQHNTRRRSIMPASLAPNRTVAAAVASPVVVVIPHSAVAVAIAITLVAIPIRARTVPHRQHCGASTGPRCQRYDQQEYVFCISFVSLVFCFSFPCFFFTLPYLSLSFSLLHFATCFFDFGLLFKFCINCTLKFPFVWSRLFV</sequence>
<feature type="transmembrane region" description="Helical" evidence="1">
    <location>
        <begin position="114"/>
        <end position="136"/>
    </location>
</feature>
<proteinExistence type="evidence at transcript level"/>
<evidence type="ECO:0000256" key="1">
    <source>
        <dbReference type="SAM" id="Phobius"/>
    </source>
</evidence>
<feature type="transmembrane region" description="Helical" evidence="1">
    <location>
        <begin position="83"/>
        <end position="108"/>
    </location>
</feature>
<evidence type="ECO:0000313" key="2">
    <source>
        <dbReference type="EMBL" id="JAB01373.1"/>
    </source>
</evidence>
<feature type="transmembrane region" description="Helical" evidence="1">
    <location>
        <begin position="26"/>
        <end position="54"/>
    </location>
</feature>
<protein>
    <submittedName>
        <fullName evidence="2">Uncharacterized protein</fullName>
    </submittedName>
</protein>
<keyword evidence="1" id="KW-0812">Transmembrane</keyword>
<dbReference type="EMBL" id="GAMD01000218">
    <property type="protein sequence ID" value="JAB01373.1"/>
    <property type="molecule type" value="mRNA"/>
</dbReference>
<organism evidence="2">
    <name type="scientific">Anopheles aquasalis</name>
    <name type="common">Malaria mosquito</name>
    <dbReference type="NCBI Taxonomy" id="42839"/>
    <lineage>
        <taxon>Eukaryota</taxon>
        <taxon>Metazoa</taxon>
        <taxon>Ecdysozoa</taxon>
        <taxon>Arthropoda</taxon>
        <taxon>Hexapoda</taxon>
        <taxon>Insecta</taxon>
        <taxon>Pterygota</taxon>
        <taxon>Neoptera</taxon>
        <taxon>Endopterygota</taxon>
        <taxon>Diptera</taxon>
        <taxon>Nematocera</taxon>
        <taxon>Culicoidea</taxon>
        <taxon>Culicidae</taxon>
        <taxon>Anophelinae</taxon>
        <taxon>Anopheles</taxon>
    </lineage>
</organism>
<keyword evidence="1" id="KW-0472">Membrane</keyword>
<accession>T1EB69</accession>
<reference evidence="2" key="1">
    <citation type="submission" date="2013-07" db="EMBL/GenBank/DDBJ databases">
        <title>Transcriptome sequencing and developmental regulation of gene expression in Anopheles aquasalis.</title>
        <authorList>
            <consortium name="Brazilian Malaria Network (MCT/CNPq/MS/SCTIE/DECIT/PRONEX 555648/2009-5) and Research Network on Bioactive Molecules from Arthropod Vectors (NAP-MOBIARVE"/>
            <consortium name="University of Sao Paulo)"/>
            <person name="Marinotti O."/>
            <person name="Ribeiro J.M.C."/>
            <person name="Costa-da-Silva A.L."/>
            <person name="Silva M.C.P."/>
            <person name="Lopes A.R."/>
            <person name="Barros M.S."/>
            <person name="Sa-Nunes A."/>
            <person name="Konjin B.B."/>
            <person name="Carvalho E."/>
            <person name="Suesdek L."/>
            <person name="Silva-Neto M.A.C."/>
            <person name="Capurro M.L."/>
        </authorList>
    </citation>
    <scope>NUCLEOTIDE SEQUENCE</scope>
    <source>
        <tissue evidence="2">Whole body</tissue>
    </source>
</reference>
<keyword evidence="1" id="KW-1133">Transmembrane helix</keyword>
<dbReference type="AlphaFoldDB" id="T1EB69"/>
<feature type="non-terminal residue" evidence="2">
    <location>
        <position position="1"/>
    </location>
</feature>